<reference evidence="1" key="1">
    <citation type="submission" date="2023-10" db="EMBL/GenBank/DDBJ databases">
        <authorList>
            <person name="Domelevo Entfellner J.-B."/>
        </authorList>
    </citation>
    <scope>NUCLEOTIDE SEQUENCE</scope>
</reference>
<keyword evidence="2" id="KW-1185">Reference proteome</keyword>
<proteinExistence type="predicted"/>
<name>A0AA86S668_9FABA</name>
<dbReference type="Gramene" id="rna-AYBTSS11_LOCUS11261">
    <property type="protein sequence ID" value="CAJ1943252.1"/>
    <property type="gene ID" value="gene-AYBTSS11_LOCUS11261"/>
</dbReference>
<dbReference type="EMBL" id="OY731400">
    <property type="protein sequence ID" value="CAJ1943252.1"/>
    <property type="molecule type" value="Genomic_DNA"/>
</dbReference>
<sequence length="156" mass="16788">MGNGDCTSVSQPLRIKLRPSCVRDFPEGCGPLDSKIDPKTSSFGNSNDTSLKLQTQDLEEKEFISTAKVVECDSSDVSKFSPPKGVLCDGSKFSSSVRNHPSLSGPDADTHDVCTLQLQAIENSNNDDTDAKEVSNNVQDGLKIACVLYAESDSRK</sequence>
<gene>
    <name evidence="1" type="ORF">AYBTSS11_LOCUS11261</name>
</gene>
<evidence type="ECO:0000313" key="2">
    <source>
        <dbReference type="Proteomes" id="UP001189624"/>
    </source>
</evidence>
<dbReference type="Proteomes" id="UP001189624">
    <property type="component" value="Chromosome 3"/>
</dbReference>
<dbReference type="AlphaFoldDB" id="A0AA86S668"/>
<evidence type="ECO:0000313" key="1">
    <source>
        <dbReference type="EMBL" id="CAJ1943252.1"/>
    </source>
</evidence>
<accession>A0AA86S668</accession>
<protein>
    <submittedName>
        <fullName evidence="1">Uncharacterized protein</fullName>
    </submittedName>
</protein>
<organism evidence="1 2">
    <name type="scientific">Sphenostylis stenocarpa</name>
    <dbReference type="NCBI Taxonomy" id="92480"/>
    <lineage>
        <taxon>Eukaryota</taxon>
        <taxon>Viridiplantae</taxon>
        <taxon>Streptophyta</taxon>
        <taxon>Embryophyta</taxon>
        <taxon>Tracheophyta</taxon>
        <taxon>Spermatophyta</taxon>
        <taxon>Magnoliopsida</taxon>
        <taxon>eudicotyledons</taxon>
        <taxon>Gunneridae</taxon>
        <taxon>Pentapetalae</taxon>
        <taxon>rosids</taxon>
        <taxon>fabids</taxon>
        <taxon>Fabales</taxon>
        <taxon>Fabaceae</taxon>
        <taxon>Papilionoideae</taxon>
        <taxon>50 kb inversion clade</taxon>
        <taxon>NPAAA clade</taxon>
        <taxon>indigoferoid/millettioid clade</taxon>
        <taxon>Phaseoleae</taxon>
        <taxon>Sphenostylis</taxon>
    </lineage>
</organism>